<dbReference type="SUPFAM" id="SSF56112">
    <property type="entry name" value="Protein kinase-like (PK-like)"/>
    <property type="match status" value="1"/>
</dbReference>
<dbReference type="InterPro" id="IPR011009">
    <property type="entry name" value="Kinase-like_dom_sf"/>
</dbReference>
<evidence type="ECO:0000313" key="2">
    <source>
        <dbReference type="EMBL" id="RJK97483.1"/>
    </source>
</evidence>
<dbReference type="Gene3D" id="3.90.1200.10">
    <property type="match status" value="1"/>
</dbReference>
<dbReference type="AlphaFoldDB" id="A0A3A3Z3H9"/>
<comment type="caution">
    <text evidence="2">The sequence shown here is derived from an EMBL/GenBank/DDBJ whole genome shotgun (WGS) entry which is preliminary data.</text>
</comment>
<reference evidence="2 3" key="1">
    <citation type="submission" date="2018-09" db="EMBL/GenBank/DDBJ databases">
        <title>YIM 75000 draft genome.</title>
        <authorList>
            <person name="Tang S."/>
            <person name="Feng Y."/>
        </authorList>
    </citation>
    <scope>NUCLEOTIDE SEQUENCE [LARGE SCALE GENOMIC DNA]</scope>
    <source>
        <strain evidence="2 3">YIM 75000</strain>
    </source>
</reference>
<proteinExistence type="predicted"/>
<dbReference type="Pfam" id="PF01636">
    <property type="entry name" value="APH"/>
    <property type="match status" value="1"/>
</dbReference>
<dbReference type="EMBL" id="QZEZ01000001">
    <property type="protein sequence ID" value="RJK97483.1"/>
    <property type="molecule type" value="Genomic_DNA"/>
</dbReference>
<dbReference type="GO" id="GO:0016740">
    <property type="term" value="F:transferase activity"/>
    <property type="evidence" value="ECO:0007669"/>
    <property type="project" value="UniProtKB-KW"/>
</dbReference>
<protein>
    <submittedName>
        <fullName evidence="2">Aminoglycoside phosphotransferase family protein</fullName>
    </submittedName>
</protein>
<organism evidence="2 3">
    <name type="scientific">Vallicoccus soli</name>
    <dbReference type="NCBI Taxonomy" id="2339232"/>
    <lineage>
        <taxon>Bacteria</taxon>
        <taxon>Bacillati</taxon>
        <taxon>Actinomycetota</taxon>
        <taxon>Actinomycetes</taxon>
        <taxon>Motilibacterales</taxon>
        <taxon>Vallicoccaceae</taxon>
        <taxon>Vallicoccus</taxon>
    </lineage>
</organism>
<evidence type="ECO:0000259" key="1">
    <source>
        <dbReference type="Pfam" id="PF01636"/>
    </source>
</evidence>
<dbReference type="InterPro" id="IPR002575">
    <property type="entry name" value="Aminoglycoside_PTrfase"/>
</dbReference>
<evidence type="ECO:0000313" key="3">
    <source>
        <dbReference type="Proteomes" id="UP000265614"/>
    </source>
</evidence>
<feature type="domain" description="Aminoglycoside phosphotransferase" evidence="1">
    <location>
        <begin position="24"/>
        <end position="258"/>
    </location>
</feature>
<keyword evidence="2" id="KW-0808">Transferase</keyword>
<dbReference type="RefSeq" id="WP_119948382.1">
    <property type="nucleotide sequence ID" value="NZ_QZEZ01000001.1"/>
</dbReference>
<gene>
    <name evidence="2" type="ORF">D5H78_00025</name>
</gene>
<keyword evidence="3" id="KW-1185">Reference proteome</keyword>
<name>A0A3A3Z3H9_9ACTN</name>
<accession>A0A3A3Z3H9</accession>
<dbReference type="OrthoDB" id="30633at2"/>
<sequence>MDAAEVAHRFGLGDVVVVPAAPAARGLRGAVRRLVTTTGTWAVKVADAPVGDASAVAGTTRAAEAAARLQEAARRGGVPAPAVRRTREGAAVAVLHGRAVRVQGWVDVDPPDDRLDPAAVGRVLAAAHRAGGPARGPVGPWYGAPVGAAAWDRLAARSLAAGAPFGASLAAARAELVALDALVSPPEDLLTCHRDLWADNLRGTRGGGLCVLDWDESGPADPAQELGYVLFEFARDDPSRARGLVAAYEAAGGPARLRRLGQFGMLVAQLGHLLEDAVEQWLAAGGAPSAQRAAEVLDDLHSRERLHVLLEAARA</sequence>
<dbReference type="Proteomes" id="UP000265614">
    <property type="component" value="Unassembled WGS sequence"/>
</dbReference>